<name>A0A3N4JYU7_9PEZI</name>
<reference evidence="2 3" key="1">
    <citation type="journal article" date="2018" name="Nat. Ecol. Evol.">
        <title>Pezizomycetes genomes reveal the molecular basis of ectomycorrhizal truffle lifestyle.</title>
        <authorList>
            <person name="Murat C."/>
            <person name="Payen T."/>
            <person name="Noel B."/>
            <person name="Kuo A."/>
            <person name="Morin E."/>
            <person name="Chen J."/>
            <person name="Kohler A."/>
            <person name="Krizsan K."/>
            <person name="Balestrini R."/>
            <person name="Da Silva C."/>
            <person name="Montanini B."/>
            <person name="Hainaut M."/>
            <person name="Levati E."/>
            <person name="Barry K.W."/>
            <person name="Belfiori B."/>
            <person name="Cichocki N."/>
            <person name="Clum A."/>
            <person name="Dockter R.B."/>
            <person name="Fauchery L."/>
            <person name="Guy J."/>
            <person name="Iotti M."/>
            <person name="Le Tacon F."/>
            <person name="Lindquist E.A."/>
            <person name="Lipzen A."/>
            <person name="Malagnac F."/>
            <person name="Mello A."/>
            <person name="Molinier V."/>
            <person name="Miyauchi S."/>
            <person name="Poulain J."/>
            <person name="Riccioni C."/>
            <person name="Rubini A."/>
            <person name="Sitrit Y."/>
            <person name="Splivallo R."/>
            <person name="Traeger S."/>
            <person name="Wang M."/>
            <person name="Zifcakova L."/>
            <person name="Wipf D."/>
            <person name="Zambonelli A."/>
            <person name="Paolocci F."/>
            <person name="Nowrousian M."/>
            <person name="Ottonello S."/>
            <person name="Baldrian P."/>
            <person name="Spatafora J.W."/>
            <person name="Henrissat B."/>
            <person name="Nagy L.G."/>
            <person name="Aury J.M."/>
            <person name="Wincker P."/>
            <person name="Grigoriev I.V."/>
            <person name="Bonfante P."/>
            <person name="Martin F.M."/>
        </authorList>
    </citation>
    <scope>NUCLEOTIDE SEQUENCE [LARGE SCALE GENOMIC DNA]</scope>
    <source>
        <strain evidence="2 3">120613-1</strain>
    </source>
</reference>
<accession>A0A3N4JYU7</accession>
<proteinExistence type="predicted"/>
<organism evidence="2 3">
    <name type="scientific">Choiromyces venosus 120613-1</name>
    <dbReference type="NCBI Taxonomy" id="1336337"/>
    <lineage>
        <taxon>Eukaryota</taxon>
        <taxon>Fungi</taxon>
        <taxon>Dikarya</taxon>
        <taxon>Ascomycota</taxon>
        <taxon>Pezizomycotina</taxon>
        <taxon>Pezizomycetes</taxon>
        <taxon>Pezizales</taxon>
        <taxon>Tuberaceae</taxon>
        <taxon>Choiromyces</taxon>
    </lineage>
</organism>
<feature type="region of interest" description="Disordered" evidence="1">
    <location>
        <begin position="237"/>
        <end position="256"/>
    </location>
</feature>
<dbReference type="OrthoDB" id="5313365at2759"/>
<evidence type="ECO:0000313" key="3">
    <source>
        <dbReference type="Proteomes" id="UP000276215"/>
    </source>
</evidence>
<dbReference type="AlphaFoldDB" id="A0A3N4JYU7"/>
<dbReference type="EMBL" id="ML120362">
    <property type="protein sequence ID" value="RPB03437.1"/>
    <property type="molecule type" value="Genomic_DNA"/>
</dbReference>
<sequence length="1044" mass="117295">MFNSQMACPDCRTTRTPDDDKAQASATIKALVHNFQTLAILLDSASSAGQTEILIGNIKDALTTSFSSCLLKVGNDWQLPEELVQNTIGVLDQFHVLSSRPPRRQTSPQREVGATRSETFKRSHHPLEAWSPLKKRTSSEFYYLASMQALERLKDLKSEDFRDKERDKVALIAQIKNLVCCADPSGGLEKMITEILSDPKRKDIPSEETKLSPIQEGIVDNLPRFIWPDALEEYPIPSKTPHLSPKRRIELSPTGNRNMRFPDYSRPLSPLLPPSLIVSEDFQGHLGQEKAQVPSILEKCDVLTMIRKQKKITKDTAKVIPEDLQPDQPHSGLIFNNWAAINLTSFTDLYKPVLFDYLPIRDIPKEDSSVLIIDSGATPFTFTAFWRNLNLTKASEIFRWMNVYRRAALDVVDSFKKDLSSHDNPSVPRGDSWIPLRYPRIRFIRDMHAGFRQMYGKSSWSEAEVIRLLNTCGTCRSLTIESFSKPSHISDTTGRPLLHFSIKFDGISVIFQDFLRQIVVPVSQTYTSPGQTLIITPVLYDPHQVFDDLSTKTGFEVSSQFSWLRWDQVLQGFLGIVPESLLAEAHTKAVSLVQGLYMVDIPITARTVTAFSRGVQYETRVRAQVKLRISKNLSVRDLRTWEDQIAKASLSTGSLSESISSDTTPDCTEDGKKPLLETDHERCTECGDFYNAKKASEAQIKDQPSPGDSDILIFLWGQGFKEWMNIVFLANPQASAKNYRISSFDNGPLSFKNIQLNADGSSGYPLMDRAENQIFRIGAELEISAKHGTRSQLHQEISGDLEASTGTVGLFYESDIQSIPSFTAIGPVNTLNGEGTDHTRGSQLEDILPRSSPSWTKAILQRVLRQLACSRYDFSEIIKINIHVGIEAVMGYDFREIKNIAKSIILFGGLLNGVGFGPNSGHHRYCLDPAERVLSNVKHIQAIDKASSIDDIAQLMNSLEASGYTYHGEACQESQRYDFNCLESQGVIIWIQIFSKLDEKEIINWISMILLFNRVVISKDSSMFAELAEKPITLSILNRFIANS</sequence>
<feature type="region of interest" description="Disordered" evidence="1">
    <location>
        <begin position="1"/>
        <end position="20"/>
    </location>
</feature>
<gene>
    <name evidence="2" type="ORF">L873DRAFT_1731135</name>
</gene>
<evidence type="ECO:0000313" key="2">
    <source>
        <dbReference type="EMBL" id="RPB03437.1"/>
    </source>
</evidence>
<dbReference type="Proteomes" id="UP000276215">
    <property type="component" value="Unassembled WGS sequence"/>
</dbReference>
<keyword evidence="3" id="KW-1185">Reference proteome</keyword>
<protein>
    <submittedName>
        <fullName evidence="2">Uncharacterized protein</fullName>
    </submittedName>
</protein>
<evidence type="ECO:0000256" key="1">
    <source>
        <dbReference type="SAM" id="MobiDB-lite"/>
    </source>
</evidence>